<dbReference type="InterPro" id="IPR009100">
    <property type="entry name" value="AcylCoA_DH/oxidase_NM_dom_sf"/>
</dbReference>
<dbReference type="Pfam" id="PF02771">
    <property type="entry name" value="Acyl-CoA_dh_N"/>
    <property type="match status" value="1"/>
</dbReference>
<dbReference type="PANTHER" id="PTHR43884">
    <property type="entry name" value="ACYL-COA DEHYDROGENASE"/>
    <property type="match status" value="1"/>
</dbReference>
<sequence>MSTVETERTPAYLTTLPGDDVRQIMWRFADRYDLQMLVQSSRTVARGPVARVVAEGGRNTHEWSAAKQSLLQAYDDAGLTTLSVEPEYGGFITGPKNMAMALAAFELAWVDGGAATSSLATHLALAPIHEKGTAEQCSKYMGGCVPPRPGENRPHLRGAFALTEPIPFAGVQTRSLAGKVRVEAWNEGEEPLLRVEKRGRFITNMDFANFVTAAVDSDDERIKGSCMVILEEGDPGTFDRGAATRKLVHQLSSTRDPIFNMVVPASRIIGGYTIQDGVIVPNVDHNEVIRAVFRRTRVTVGLMTAAKLVSAIEPVIRYHRNRFRGGPSETPGSPRYELGLQQKEDVLHRLIEVWATGEASASLGFATARFFDDFDPLDHRREEIFETHEIPEGRAGLRALNQVIPQAVEFVELSGRPAAVRDGARYEELAGDELIEFLVGDALANVLCPACKLWNTGHGATMMREAVSLMGGYGITEDCPGFLGQKWMDAQLEATYEGPEAVQRRQLSLTMTNEIFLAQFGQWILELRRIAGRRPGTGACTLASAMELWLWTIRRLQKAKDADGKALYGDKRQGVTFPLADALCWLLASRFQILDVLELEEKTAGSEGEEATEAMQGLVHFFSDLAHTQAARAAGEVDRICTDLLYGYNRHPHWDSEYAFPRGDLESLETVMPGIAACSERDAIDEDGSHAPKAGPCVRFAGMETFQALRAKLGGCGTGSGLAKDRAAHALANVMIPEAQDYPA</sequence>
<dbReference type="Gene3D" id="1.20.140.10">
    <property type="entry name" value="Butyryl-CoA Dehydrogenase, subunit A, domain 3"/>
    <property type="match status" value="1"/>
</dbReference>
<evidence type="ECO:0000256" key="2">
    <source>
        <dbReference type="ARBA" id="ARBA00009347"/>
    </source>
</evidence>
<evidence type="ECO:0000313" key="7">
    <source>
        <dbReference type="EMBL" id="MCA9726603.1"/>
    </source>
</evidence>
<proteinExistence type="inferred from homology"/>
<keyword evidence="4" id="KW-0274">FAD</keyword>
<dbReference type="AlphaFoldDB" id="A0A956LWF3"/>
<dbReference type="InterPro" id="IPR036250">
    <property type="entry name" value="AcylCo_DH-like_C"/>
</dbReference>
<gene>
    <name evidence="7" type="ORF">KC729_02905</name>
</gene>
<evidence type="ECO:0000256" key="4">
    <source>
        <dbReference type="ARBA" id="ARBA00022827"/>
    </source>
</evidence>
<comment type="cofactor">
    <cofactor evidence="1">
        <name>FAD</name>
        <dbReference type="ChEBI" id="CHEBI:57692"/>
    </cofactor>
</comment>
<dbReference type="GO" id="GO:0003995">
    <property type="term" value="F:acyl-CoA dehydrogenase activity"/>
    <property type="evidence" value="ECO:0007669"/>
    <property type="project" value="TreeGrafter"/>
</dbReference>
<evidence type="ECO:0000313" key="8">
    <source>
        <dbReference type="Proteomes" id="UP000697710"/>
    </source>
</evidence>
<comment type="similarity">
    <text evidence="2">Belongs to the acyl-CoA dehydrogenase family.</text>
</comment>
<feature type="domain" description="Acyl-CoA dehydrogenase/oxidase C-terminal" evidence="5">
    <location>
        <begin position="444"/>
        <end position="507"/>
    </location>
</feature>
<accession>A0A956LWF3</accession>
<keyword evidence="3" id="KW-0285">Flavoprotein</keyword>
<dbReference type="EMBL" id="JAGQHR010000047">
    <property type="protein sequence ID" value="MCA9726603.1"/>
    <property type="molecule type" value="Genomic_DNA"/>
</dbReference>
<dbReference type="Gene3D" id="1.10.540.10">
    <property type="entry name" value="Acyl-CoA dehydrogenase/oxidase, N-terminal domain"/>
    <property type="match status" value="1"/>
</dbReference>
<dbReference type="SUPFAM" id="SSF56645">
    <property type="entry name" value="Acyl-CoA dehydrogenase NM domain-like"/>
    <property type="match status" value="1"/>
</dbReference>
<dbReference type="PANTHER" id="PTHR43884:SF12">
    <property type="entry name" value="ISOVALERYL-COA DEHYDROGENASE, MITOCHONDRIAL-RELATED"/>
    <property type="match status" value="1"/>
</dbReference>
<evidence type="ECO:0000259" key="6">
    <source>
        <dbReference type="Pfam" id="PF02771"/>
    </source>
</evidence>
<dbReference type="Gene3D" id="2.40.110.10">
    <property type="entry name" value="Butyryl-CoA Dehydrogenase, subunit A, domain 2"/>
    <property type="match status" value="1"/>
</dbReference>
<dbReference type="InterPro" id="IPR009075">
    <property type="entry name" value="AcylCo_DH/oxidase_C"/>
</dbReference>
<evidence type="ECO:0000256" key="3">
    <source>
        <dbReference type="ARBA" id="ARBA00022630"/>
    </source>
</evidence>
<dbReference type="InterPro" id="IPR046373">
    <property type="entry name" value="Acyl-CoA_Oxase/DH_mid-dom_sf"/>
</dbReference>
<dbReference type="GO" id="GO:0050660">
    <property type="term" value="F:flavin adenine dinucleotide binding"/>
    <property type="evidence" value="ECO:0007669"/>
    <property type="project" value="InterPro"/>
</dbReference>
<evidence type="ECO:0000259" key="5">
    <source>
        <dbReference type="Pfam" id="PF00441"/>
    </source>
</evidence>
<feature type="domain" description="Acyl-CoA dehydrogenase/oxidase N-terminal" evidence="6">
    <location>
        <begin position="35"/>
        <end position="142"/>
    </location>
</feature>
<reference evidence="7" key="1">
    <citation type="submission" date="2020-04" db="EMBL/GenBank/DDBJ databases">
        <authorList>
            <person name="Zhang T."/>
        </authorList>
    </citation>
    <scope>NUCLEOTIDE SEQUENCE</scope>
    <source>
        <strain evidence="7">HKST-UBA01</strain>
    </source>
</reference>
<reference evidence="7" key="2">
    <citation type="journal article" date="2021" name="Microbiome">
        <title>Successional dynamics and alternative stable states in a saline activated sludge microbial community over 9 years.</title>
        <authorList>
            <person name="Wang Y."/>
            <person name="Ye J."/>
            <person name="Ju F."/>
            <person name="Liu L."/>
            <person name="Boyd J.A."/>
            <person name="Deng Y."/>
            <person name="Parks D.H."/>
            <person name="Jiang X."/>
            <person name="Yin X."/>
            <person name="Woodcroft B.J."/>
            <person name="Tyson G.W."/>
            <person name="Hugenholtz P."/>
            <person name="Polz M.F."/>
            <person name="Zhang T."/>
        </authorList>
    </citation>
    <scope>NUCLEOTIDE SEQUENCE</scope>
    <source>
        <strain evidence="7">HKST-UBA01</strain>
    </source>
</reference>
<evidence type="ECO:0000256" key="1">
    <source>
        <dbReference type="ARBA" id="ARBA00001974"/>
    </source>
</evidence>
<protein>
    <submittedName>
        <fullName evidence="7">Acyl-CoA/acyl-ACP dehydrogenase</fullName>
    </submittedName>
</protein>
<dbReference type="Pfam" id="PF00441">
    <property type="entry name" value="Acyl-CoA_dh_1"/>
    <property type="match status" value="1"/>
</dbReference>
<dbReference type="InterPro" id="IPR013786">
    <property type="entry name" value="AcylCoA_DH/ox_N"/>
</dbReference>
<dbReference type="SUPFAM" id="SSF47203">
    <property type="entry name" value="Acyl-CoA dehydrogenase C-terminal domain-like"/>
    <property type="match status" value="1"/>
</dbReference>
<comment type="caution">
    <text evidence="7">The sequence shown here is derived from an EMBL/GenBank/DDBJ whole genome shotgun (WGS) entry which is preliminary data.</text>
</comment>
<dbReference type="InterPro" id="IPR037069">
    <property type="entry name" value="AcylCoA_DH/ox_N_sf"/>
</dbReference>
<dbReference type="Proteomes" id="UP000697710">
    <property type="component" value="Unassembled WGS sequence"/>
</dbReference>
<organism evidence="7 8">
    <name type="scientific">Eiseniibacteriota bacterium</name>
    <dbReference type="NCBI Taxonomy" id="2212470"/>
    <lineage>
        <taxon>Bacteria</taxon>
        <taxon>Candidatus Eiseniibacteriota</taxon>
    </lineage>
</organism>
<name>A0A956LWF3_UNCEI</name>